<dbReference type="RefSeq" id="WP_012040462.1">
    <property type="nucleotide sequence ID" value="NC_009484.1"/>
</dbReference>
<dbReference type="Pfam" id="PF01261">
    <property type="entry name" value="AP_endonuc_2"/>
    <property type="match status" value="1"/>
</dbReference>
<dbReference type="Gene3D" id="3.20.20.150">
    <property type="entry name" value="Divalent-metal-dependent TIM barrel enzymes"/>
    <property type="match status" value="1"/>
</dbReference>
<proteinExistence type="predicted"/>
<dbReference type="PANTHER" id="PTHR30268:SF0">
    <property type="entry name" value="L-RHAMNOSE ISOMERASE"/>
    <property type="match status" value="1"/>
</dbReference>
<keyword evidence="6" id="KW-1185">Reference proteome</keyword>
<name>A5G2U5_ACICJ</name>
<dbReference type="SUPFAM" id="SSF51658">
    <property type="entry name" value="Xylose isomerase-like"/>
    <property type="match status" value="1"/>
</dbReference>
<dbReference type="GO" id="GO:0046872">
    <property type="term" value="F:metal ion binding"/>
    <property type="evidence" value="ECO:0007669"/>
    <property type="project" value="UniProtKB-KW"/>
</dbReference>
<dbReference type="KEGG" id="acr:Acry_2987"/>
<sequence>MDQEAVMARLDAQAIETPSWAFGNTGSRFKTFPLPGAARSVWEKIEDAAEVHRQTGIAPRVALHIPWDRVDDPAALGRFAASRGIGIGAINPNLFQDDDYRLGSLTHPQAAVRAKAAAHLEECIAIMKATGSTDLSLWFADGTNYAGQDDFRARRRRLRGGLEACAALLPEGARMLIEYKFFEPAFYYTDLADWGAALAHARAIGPQAAVLVDLGHHAQGVNIESIVAVLLDEGKLGGFHFNARRYADDDLIVGSVNPLELFLIYAELVAAEADADTDTAACARAVSYMIDQSFNIEEKIEGMILSVLNCQEAYAKALLIDRAALAAAQEAGDVLGAHRIVMEAFRTDVRPLLAGWRRRRNLPEDPVMAHRDGSYLREIRRDRGTAAAASGYGD</sequence>
<feature type="domain" description="Xylose isomerase-like TIM barrel" evidence="4">
    <location>
        <begin position="72"/>
        <end position="246"/>
    </location>
</feature>
<dbReference type="InterPro" id="IPR013457">
    <property type="entry name" value="Rhamnose_iso-rel"/>
</dbReference>
<evidence type="ECO:0000313" key="5">
    <source>
        <dbReference type="EMBL" id="ABQ32177.1"/>
    </source>
</evidence>
<dbReference type="GO" id="GO:0008740">
    <property type="term" value="F:L-rhamnose isomerase activity"/>
    <property type="evidence" value="ECO:0007669"/>
    <property type="project" value="TreeGrafter"/>
</dbReference>
<dbReference type="Proteomes" id="UP000000245">
    <property type="component" value="Chromosome"/>
</dbReference>
<keyword evidence="1" id="KW-0479">Metal-binding</keyword>
<accession>A5G2U5</accession>
<keyword evidence="3 5" id="KW-0413">Isomerase</keyword>
<dbReference type="NCBIfam" id="TIGR02635">
    <property type="entry name" value="RhaI_grampos"/>
    <property type="match status" value="1"/>
</dbReference>
<dbReference type="PANTHER" id="PTHR30268">
    <property type="entry name" value="L-RHAMNOSE ISOMERASE"/>
    <property type="match status" value="1"/>
</dbReference>
<dbReference type="InterPro" id="IPR036237">
    <property type="entry name" value="Xyl_isomerase-like_sf"/>
</dbReference>
<organism evidence="5 6">
    <name type="scientific">Acidiphilium cryptum (strain JF-5)</name>
    <dbReference type="NCBI Taxonomy" id="349163"/>
    <lineage>
        <taxon>Bacteria</taxon>
        <taxon>Pseudomonadati</taxon>
        <taxon>Pseudomonadota</taxon>
        <taxon>Alphaproteobacteria</taxon>
        <taxon>Acetobacterales</taxon>
        <taxon>Acidocellaceae</taxon>
        <taxon>Acidiphilium</taxon>
    </lineage>
</organism>
<evidence type="ECO:0000313" key="6">
    <source>
        <dbReference type="Proteomes" id="UP000000245"/>
    </source>
</evidence>
<evidence type="ECO:0000256" key="1">
    <source>
        <dbReference type="ARBA" id="ARBA00022723"/>
    </source>
</evidence>
<dbReference type="InterPro" id="IPR050337">
    <property type="entry name" value="L-rhamnose_isomerase"/>
</dbReference>
<evidence type="ECO:0000259" key="4">
    <source>
        <dbReference type="Pfam" id="PF01261"/>
    </source>
</evidence>
<dbReference type="HOGENOM" id="CLU_059875_0_0_5"/>
<evidence type="ECO:0000256" key="2">
    <source>
        <dbReference type="ARBA" id="ARBA00023211"/>
    </source>
</evidence>
<reference evidence="5 6" key="1">
    <citation type="submission" date="2007-05" db="EMBL/GenBank/DDBJ databases">
        <title>Complete sequence of chromosome of Acidiphilium cryptum JF-5.</title>
        <authorList>
            <consortium name="US DOE Joint Genome Institute"/>
            <person name="Copeland A."/>
            <person name="Lucas S."/>
            <person name="Lapidus A."/>
            <person name="Barry K."/>
            <person name="Detter J.C."/>
            <person name="Glavina del Rio T."/>
            <person name="Hammon N."/>
            <person name="Israni S."/>
            <person name="Dalin E."/>
            <person name="Tice H."/>
            <person name="Pitluck S."/>
            <person name="Sims D."/>
            <person name="Brettin T."/>
            <person name="Bruce D."/>
            <person name="Han C."/>
            <person name="Schmutz J."/>
            <person name="Larimer F."/>
            <person name="Land M."/>
            <person name="Hauser L."/>
            <person name="Kyrpides N."/>
            <person name="Kim E."/>
            <person name="Magnuson T."/>
            <person name="Richardson P."/>
        </authorList>
    </citation>
    <scope>NUCLEOTIDE SEQUENCE [LARGE SCALE GENOMIC DNA]</scope>
    <source>
        <strain evidence="5 6">JF-5</strain>
    </source>
</reference>
<dbReference type="InterPro" id="IPR013022">
    <property type="entry name" value="Xyl_isomerase-like_TIM-brl"/>
</dbReference>
<protein>
    <submittedName>
        <fullName evidence="5">L-rhamnose isomerase</fullName>
    </submittedName>
</protein>
<dbReference type="GO" id="GO:0019301">
    <property type="term" value="P:rhamnose catabolic process"/>
    <property type="evidence" value="ECO:0007669"/>
    <property type="project" value="TreeGrafter"/>
</dbReference>
<dbReference type="eggNOG" id="COG4952">
    <property type="taxonomic scope" value="Bacteria"/>
</dbReference>
<gene>
    <name evidence="5" type="ordered locus">Acry_2987</name>
</gene>
<dbReference type="GO" id="GO:0019324">
    <property type="term" value="P:L-lyxose metabolic process"/>
    <property type="evidence" value="ECO:0007669"/>
    <property type="project" value="TreeGrafter"/>
</dbReference>
<dbReference type="EMBL" id="CP000697">
    <property type="protein sequence ID" value="ABQ32177.1"/>
    <property type="molecule type" value="Genomic_DNA"/>
</dbReference>
<dbReference type="AlphaFoldDB" id="A5G2U5"/>
<keyword evidence="2" id="KW-0464">Manganese</keyword>
<evidence type="ECO:0000256" key="3">
    <source>
        <dbReference type="ARBA" id="ARBA00023235"/>
    </source>
</evidence>
<dbReference type="STRING" id="349163.Acry_2987"/>